<dbReference type="CDD" id="cd16442">
    <property type="entry name" value="BPL"/>
    <property type="match status" value="1"/>
</dbReference>
<dbReference type="Gene3D" id="3.30.930.10">
    <property type="entry name" value="Bira Bifunctional Protein, Domain 2"/>
    <property type="match status" value="1"/>
</dbReference>
<proteinExistence type="predicted"/>
<dbReference type="PANTHER" id="PTHR12835:SF5">
    <property type="entry name" value="BIOTIN--PROTEIN LIGASE"/>
    <property type="match status" value="1"/>
</dbReference>
<organism evidence="3">
    <name type="scientific">Hellea balneolensis</name>
    <dbReference type="NCBI Taxonomy" id="287478"/>
    <lineage>
        <taxon>Bacteria</taxon>
        <taxon>Pseudomonadati</taxon>
        <taxon>Pseudomonadota</taxon>
        <taxon>Alphaproteobacteria</taxon>
        <taxon>Maricaulales</taxon>
        <taxon>Robiginitomaculaceae</taxon>
        <taxon>Hellea</taxon>
    </lineage>
</organism>
<dbReference type="Proteomes" id="UP000885830">
    <property type="component" value="Unassembled WGS sequence"/>
</dbReference>
<dbReference type="InterPro" id="IPR004408">
    <property type="entry name" value="Biotin_CoA_COase_ligase"/>
</dbReference>
<dbReference type="PROSITE" id="PS51733">
    <property type="entry name" value="BPL_LPL_CATALYTIC"/>
    <property type="match status" value="1"/>
</dbReference>
<dbReference type="SUPFAM" id="SSF55681">
    <property type="entry name" value="Class II aaRS and biotin synthetases"/>
    <property type="match status" value="1"/>
</dbReference>
<dbReference type="EC" id="6.3.4.15" evidence="3"/>
<evidence type="ECO:0000313" key="3">
    <source>
        <dbReference type="EMBL" id="HHL43558.1"/>
    </source>
</evidence>
<dbReference type="GO" id="GO:0004077">
    <property type="term" value="F:biotin--[biotin carboxyl-carrier protein] ligase activity"/>
    <property type="evidence" value="ECO:0007669"/>
    <property type="project" value="UniProtKB-EC"/>
</dbReference>
<dbReference type="InterPro" id="IPR004143">
    <property type="entry name" value="BPL_LPL_catalytic"/>
</dbReference>
<name>A0A7C5QX57_9PROT</name>
<dbReference type="GO" id="GO:0005737">
    <property type="term" value="C:cytoplasm"/>
    <property type="evidence" value="ECO:0007669"/>
    <property type="project" value="TreeGrafter"/>
</dbReference>
<sequence length="158" mass="17596">MRVLHYPQIDSSNLEAKRVLDIDGSAPFWIHADIQCAGRGRLSRQWLSIEGNLFCTGVYAAFADLPKTSLLSFAAALAVYDVLTKWIDDKALKIKWPNDILVNGRKISGILLETHSTGDGNFVLIGIGINIADHPVIDRRECTHLWAEVQDERTDKPA</sequence>
<dbReference type="AlphaFoldDB" id="A0A7C5QX57"/>
<evidence type="ECO:0000256" key="1">
    <source>
        <dbReference type="ARBA" id="ARBA00022598"/>
    </source>
</evidence>
<reference evidence="3" key="1">
    <citation type="journal article" date="2020" name="mSystems">
        <title>Genome- and Community-Level Interaction Insights into Carbon Utilization and Element Cycling Functions of Hydrothermarchaeota in Hydrothermal Sediment.</title>
        <authorList>
            <person name="Zhou Z."/>
            <person name="Liu Y."/>
            <person name="Xu W."/>
            <person name="Pan J."/>
            <person name="Luo Z.H."/>
            <person name="Li M."/>
        </authorList>
    </citation>
    <scope>NUCLEOTIDE SEQUENCE [LARGE SCALE GENOMIC DNA]</scope>
    <source>
        <strain evidence="3">HyVt-485</strain>
    </source>
</reference>
<keyword evidence="1 3" id="KW-0436">Ligase</keyword>
<dbReference type="InterPro" id="IPR045864">
    <property type="entry name" value="aa-tRNA-synth_II/BPL/LPL"/>
</dbReference>
<evidence type="ECO:0000259" key="2">
    <source>
        <dbReference type="PROSITE" id="PS51733"/>
    </source>
</evidence>
<feature type="domain" description="BPL/LPL catalytic" evidence="2">
    <location>
        <begin position="1"/>
        <end position="158"/>
    </location>
</feature>
<protein>
    <submittedName>
        <fullName evidence="3">Biotin--[acetyl-CoA-carboxylase] ligase</fullName>
        <ecNumber evidence="3">6.3.4.15</ecNumber>
    </submittedName>
</protein>
<gene>
    <name evidence="3" type="ORF">ENJ42_08075</name>
</gene>
<dbReference type="PANTHER" id="PTHR12835">
    <property type="entry name" value="BIOTIN PROTEIN LIGASE"/>
    <property type="match status" value="1"/>
</dbReference>
<dbReference type="NCBIfam" id="TIGR00121">
    <property type="entry name" value="birA_ligase"/>
    <property type="match status" value="1"/>
</dbReference>
<accession>A0A7C5QX57</accession>
<feature type="non-terminal residue" evidence="3">
    <location>
        <position position="158"/>
    </location>
</feature>
<comment type="caution">
    <text evidence="3">The sequence shown here is derived from an EMBL/GenBank/DDBJ whole genome shotgun (WGS) entry which is preliminary data.</text>
</comment>
<dbReference type="EMBL" id="DRMJ01000422">
    <property type="protein sequence ID" value="HHL43558.1"/>
    <property type="molecule type" value="Genomic_DNA"/>
</dbReference>
<dbReference type="Pfam" id="PF03099">
    <property type="entry name" value="BPL_LplA_LipB"/>
    <property type="match status" value="1"/>
</dbReference>